<name>A0A1C4U7Y1_9ACTN</name>
<protein>
    <submittedName>
        <fullName evidence="2">Putative peptidoglycan binding domain-containing protein</fullName>
    </submittedName>
</protein>
<evidence type="ECO:0000313" key="3">
    <source>
        <dbReference type="Proteomes" id="UP000198228"/>
    </source>
</evidence>
<accession>A0A1C4U7Y1</accession>
<sequence>MTEPLPVARRRPARRARILVVAGAVTAVVAVAMASAGVGRGTTRGEEQDRLPPATAVVSRGDLADLRTVRGVLAFGEPTAVVGRLPGTVTQLAPVGSEVRRGGALFFVDDRPVVLFYGPRPMWRELGVGSRGRDVRQVEENLVALGYDGITVDDRYTAGTARAVRRWQEAGGMARTGRISTGQLLFTAGPVRVADHRARLGDPSTGPVVGVTGTARLVSAQLPAADERLAVVGAKVTVVLPDDRPVTGTVAEVRAGTGGQNGQGAGPGLTVLVRVLDQQRVASLDRTDVQLQFVIAQRRAVLTVPVTALLALAEGGYGVELVEGGETRIVPVKVGMFANGRVEVEGPALAEGVRVGVPA</sequence>
<feature type="domain" description="Peptidoglycan binding-like" evidence="1">
    <location>
        <begin position="131"/>
        <end position="180"/>
    </location>
</feature>
<dbReference type="InterPro" id="IPR002477">
    <property type="entry name" value="Peptidoglycan-bd-like"/>
</dbReference>
<dbReference type="InterPro" id="IPR036365">
    <property type="entry name" value="PGBD-like_sf"/>
</dbReference>
<dbReference type="Proteomes" id="UP000198228">
    <property type="component" value="Chromosome I"/>
</dbReference>
<dbReference type="InterPro" id="IPR036366">
    <property type="entry name" value="PGBDSf"/>
</dbReference>
<proteinExistence type="predicted"/>
<dbReference type="RefSeq" id="WP_088959322.1">
    <property type="nucleotide sequence ID" value="NZ_LT607410.1"/>
</dbReference>
<dbReference type="EMBL" id="LT607410">
    <property type="protein sequence ID" value="SCE67719.1"/>
    <property type="molecule type" value="Genomic_DNA"/>
</dbReference>
<gene>
    <name evidence="2" type="ORF">GA0074696_0174</name>
</gene>
<reference evidence="2 3" key="1">
    <citation type="submission" date="2016-06" db="EMBL/GenBank/DDBJ databases">
        <authorList>
            <person name="Kjaerup R.B."/>
            <person name="Dalgaard T.S."/>
            <person name="Juul-Madsen H.R."/>
        </authorList>
    </citation>
    <scope>NUCLEOTIDE SEQUENCE [LARGE SCALE GENOMIC DNA]</scope>
    <source>
        <strain evidence="2 3">DSM 43821</strain>
    </source>
</reference>
<evidence type="ECO:0000313" key="2">
    <source>
        <dbReference type="EMBL" id="SCE67719.1"/>
    </source>
</evidence>
<evidence type="ECO:0000259" key="1">
    <source>
        <dbReference type="Pfam" id="PF01471"/>
    </source>
</evidence>
<dbReference type="AlphaFoldDB" id="A0A1C4U7Y1"/>
<dbReference type="Pfam" id="PF01471">
    <property type="entry name" value="PG_binding_1"/>
    <property type="match status" value="1"/>
</dbReference>
<dbReference type="SUPFAM" id="SSF47090">
    <property type="entry name" value="PGBD-like"/>
    <property type="match status" value="1"/>
</dbReference>
<dbReference type="Gene3D" id="1.10.101.10">
    <property type="entry name" value="PGBD-like superfamily/PGBD"/>
    <property type="match status" value="1"/>
</dbReference>
<organism evidence="2 3">
    <name type="scientific">Micromonospora purpureochromogenes</name>
    <dbReference type="NCBI Taxonomy" id="47872"/>
    <lineage>
        <taxon>Bacteria</taxon>
        <taxon>Bacillati</taxon>
        <taxon>Actinomycetota</taxon>
        <taxon>Actinomycetes</taxon>
        <taxon>Micromonosporales</taxon>
        <taxon>Micromonosporaceae</taxon>
        <taxon>Micromonospora</taxon>
    </lineage>
</organism>
<dbReference type="Gene3D" id="2.40.420.20">
    <property type="match status" value="1"/>
</dbReference>